<comment type="caution">
    <text evidence="1">The sequence shown here is derived from an EMBL/GenBank/DDBJ whole genome shotgun (WGS) entry which is preliminary data.</text>
</comment>
<dbReference type="PATRIC" id="fig|1038922.3.peg.2791"/>
<dbReference type="InterPro" id="IPR032710">
    <property type="entry name" value="NTF2-like_dom_sf"/>
</dbReference>
<dbReference type="EMBL" id="AGBM01000001">
    <property type="protein sequence ID" value="EJL03254.1"/>
    <property type="molecule type" value="Genomic_DNA"/>
</dbReference>
<evidence type="ECO:0008006" key="2">
    <source>
        <dbReference type="Google" id="ProtNLM"/>
    </source>
</evidence>
<dbReference type="eggNOG" id="ENOG5032SUR">
    <property type="taxonomic scope" value="Bacteria"/>
</dbReference>
<protein>
    <recommendedName>
        <fullName evidence="2">SnoaL-like domain-containing protein</fullName>
    </recommendedName>
</protein>
<dbReference type="SUPFAM" id="SSF54427">
    <property type="entry name" value="NTF2-like"/>
    <property type="match status" value="1"/>
</dbReference>
<dbReference type="Proteomes" id="UP000007289">
    <property type="component" value="Chromosome"/>
</dbReference>
<dbReference type="RefSeq" id="WP_003181695.1">
    <property type="nucleotide sequence ID" value="NZ_CM001558.1"/>
</dbReference>
<sequence>MNTPRLSIQQYINAKDGNRPHLLEHAFKQDAQLDMIVRTGAISFPGHVEGRDAIGDVLVSRFGQTFENVYTFCLGAPPTAQASTFQCKWLVAMSDKASGEARVGCGLYDWQFDPQSGLTERLTITIEHMKTLPCADLPTVMAWASQLDYPWCSAEAAVRNIPDLAELQEVVSYLADADTQ</sequence>
<organism evidence="1">
    <name type="scientific">Pseudomonas fluorescens (strain Q2-87)</name>
    <dbReference type="NCBI Taxonomy" id="1038922"/>
    <lineage>
        <taxon>Bacteria</taxon>
        <taxon>Pseudomonadati</taxon>
        <taxon>Pseudomonadota</taxon>
        <taxon>Gammaproteobacteria</taxon>
        <taxon>Pseudomonadales</taxon>
        <taxon>Pseudomonadaceae</taxon>
        <taxon>Pseudomonas</taxon>
    </lineage>
</organism>
<accession>J2Y8N0</accession>
<dbReference type="HOGENOM" id="CLU_121805_0_0_6"/>
<reference evidence="1" key="1">
    <citation type="journal article" date="2012" name="PLoS Genet.">
        <title>Comparative Genomics of Plant-Associated Pseudomonas spp.: Insights into Diversity and Inheritance of Traits Involved in Multitrophic Interactions.</title>
        <authorList>
            <person name="Loper J.E."/>
            <person name="Hassan K.A."/>
            <person name="Mavrodi D.V."/>
            <person name="Davis E.W.II."/>
            <person name="Lim C.K."/>
            <person name="Shaffer B.T."/>
            <person name="Elbourne L.D."/>
            <person name="Stockwell V.O."/>
            <person name="Hartney S.L."/>
            <person name="Breakwell K."/>
            <person name="Henkels M.D."/>
            <person name="Tetu S.G."/>
            <person name="Rangel L.I."/>
            <person name="Kidarsa T.A."/>
            <person name="Wilson N.L."/>
            <person name="van de Mortel J.E."/>
            <person name="Song C."/>
            <person name="Blumhagen R."/>
            <person name="Radune D."/>
            <person name="Hostetler J.B."/>
            <person name="Brinkac L.M."/>
            <person name="Durkin A.S."/>
            <person name="Kluepfel D.A."/>
            <person name="Wechter W.P."/>
            <person name="Anderson A.J."/>
            <person name="Kim Y.C."/>
            <person name="Pierson L.S.III."/>
            <person name="Pierson E.A."/>
            <person name="Lindow S.E."/>
            <person name="Kobayashi D.Y."/>
            <person name="Raaijmakers J.M."/>
            <person name="Weller D.M."/>
            <person name="Thomashow L.S."/>
            <person name="Allen A.E."/>
            <person name="Paulsen I.T."/>
        </authorList>
    </citation>
    <scope>NUCLEOTIDE SEQUENCE [LARGE SCALE GENOMIC DNA]</scope>
    <source>
        <strain evidence="1">Q2-87</strain>
    </source>
</reference>
<gene>
    <name evidence="1" type="ORF">PflQ2_2730</name>
</gene>
<evidence type="ECO:0000313" key="1">
    <source>
        <dbReference type="EMBL" id="EJL03254.1"/>
    </source>
</evidence>
<dbReference type="AlphaFoldDB" id="J2Y8N0"/>
<proteinExistence type="predicted"/>
<name>J2Y8N0_PSEFQ</name>